<dbReference type="EMBL" id="LNIX01000030">
    <property type="protein sequence ID" value="OXA41101.1"/>
    <property type="molecule type" value="Genomic_DNA"/>
</dbReference>
<name>A0A226D903_FOLCA</name>
<gene>
    <name evidence="1" type="ORF">Fcan01_24126</name>
</gene>
<accession>A0A226D903</accession>
<keyword evidence="2" id="KW-1185">Reference proteome</keyword>
<organism evidence="1 2">
    <name type="scientific">Folsomia candida</name>
    <name type="common">Springtail</name>
    <dbReference type="NCBI Taxonomy" id="158441"/>
    <lineage>
        <taxon>Eukaryota</taxon>
        <taxon>Metazoa</taxon>
        <taxon>Ecdysozoa</taxon>
        <taxon>Arthropoda</taxon>
        <taxon>Hexapoda</taxon>
        <taxon>Collembola</taxon>
        <taxon>Entomobryomorpha</taxon>
        <taxon>Isotomoidea</taxon>
        <taxon>Isotomidae</taxon>
        <taxon>Proisotominae</taxon>
        <taxon>Folsomia</taxon>
    </lineage>
</organism>
<proteinExistence type="predicted"/>
<reference evidence="1 2" key="1">
    <citation type="submission" date="2015-12" db="EMBL/GenBank/DDBJ databases">
        <title>The genome of Folsomia candida.</title>
        <authorList>
            <person name="Faddeeva A."/>
            <person name="Derks M.F."/>
            <person name="Anvar Y."/>
            <person name="Smit S."/>
            <person name="Van Straalen N."/>
            <person name="Roelofs D."/>
        </authorList>
    </citation>
    <scope>NUCLEOTIDE SEQUENCE [LARGE SCALE GENOMIC DNA]</scope>
    <source>
        <strain evidence="1 2">VU population</strain>
        <tissue evidence="1">Whole body</tissue>
    </source>
</reference>
<comment type="caution">
    <text evidence="1">The sequence shown here is derived from an EMBL/GenBank/DDBJ whole genome shotgun (WGS) entry which is preliminary data.</text>
</comment>
<protein>
    <submittedName>
        <fullName evidence="1">Uncharacterized protein</fullName>
    </submittedName>
</protein>
<dbReference type="Proteomes" id="UP000198287">
    <property type="component" value="Unassembled WGS sequence"/>
</dbReference>
<evidence type="ECO:0000313" key="2">
    <source>
        <dbReference type="Proteomes" id="UP000198287"/>
    </source>
</evidence>
<dbReference type="AlphaFoldDB" id="A0A226D903"/>
<evidence type="ECO:0000313" key="1">
    <source>
        <dbReference type="EMBL" id="OXA41101.1"/>
    </source>
</evidence>
<sequence>MVSRLVSNSSGRDDVCLASSLDETRQSRKLNRKGEFKNTIVLPNDDHVTLWKLSKFKTLIYRSKQFTLLNVNRFSDDGDKCIRTLLSREYDYMSIFDEKDDANKTLFDYARENCHPSTILKLLDTMKSPIKLGSFANEIRPDEDFIWAPTCITGNYNPNMYIPETSKVRSSMTEWTNEQRRMVLLHPAMQLFVHLKYQNLRPVTTILLIIQVLWMCLLAHFVAVAHGDADSKPALYVVLLFYISISLVYELNELMNYGLQRYANYTNLAQLLRNGFLLAALYYLRNDQPHKGRSYTALGIILAGALTMRHLRNLHPKAGHTMDMLKQMSIFQIWYTAMEYQSSDFPDIPEIEQYIEIEKKIVSCQIGKKTAFDDLTSTIRKQANYLSGHYHWLTFTVGKAPILYVSMAWILQSDVPTPLTNYLERLVEAGIYQKLNDYFTSNIPNKIEREEYTKNVTQQYGDRLRVKPITLRDSIQTIFIIYLAGILLCFGIEIQSSTVFYRREIWRCIRYLGNKELCTLLVLAYYFVFASLTAIYRSITTPDSAVYDLFSKSEVADRNTSEHFHQELQAN</sequence>